<comment type="caution">
    <text evidence="3">The sequence shown here is derived from an EMBL/GenBank/DDBJ whole genome shotgun (WGS) entry which is preliminary data.</text>
</comment>
<dbReference type="PANTHER" id="PTHR34404:SF2">
    <property type="entry name" value="CONSERVED SERINE RICH PROTEIN"/>
    <property type="match status" value="1"/>
</dbReference>
<dbReference type="EMBL" id="DRCV01000181">
    <property type="protein sequence ID" value="HDK38173.1"/>
    <property type="molecule type" value="Genomic_DNA"/>
</dbReference>
<evidence type="ECO:0000256" key="1">
    <source>
        <dbReference type="SAM" id="MobiDB-lite"/>
    </source>
</evidence>
<reference evidence="3" key="1">
    <citation type="journal article" date="2020" name="mSystems">
        <title>Genome- and Community-Level Interaction Insights into Carbon Utilization and Element Cycling Functions of Hydrothermarchaeota in Hydrothermal Sediment.</title>
        <authorList>
            <person name="Zhou Z."/>
            <person name="Liu Y."/>
            <person name="Xu W."/>
            <person name="Pan J."/>
            <person name="Luo Z.H."/>
            <person name="Li M."/>
        </authorList>
    </citation>
    <scope>NUCLEOTIDE SEQUENCE [LARGE SCALE GENOMIC DNA]</scope>
    <source>
        <strain evidence="3">HyVt-26</strain>
    </source>
</reference>
<feature type="domain" description="Putative regulatory protein FmdB zinc ribbon" evidence="2">
    <location>
        <begin position="1"/>
        <end position="42"/>
    </location>
</feature>
<dbReference type="PANTHER" id="PTHR34404">
    <property type="entry name" value="REGULATORY PROTEIN, FMDB FAMILY"/>
    <property type="match status" value="1"/>
</dbReference>
<dbReference type="NCBIfam" id="TIGR02605">
    <property type="entry name" value="CxxC_CxxC_SSSS"/>
    <property type="match status" value="1"/>
</dbReference>
<feature type="region of interest" description="Disordered" evidence="1">
    <location>
        <begin position="62"/>
        <end position="88"/>
    </location>
</feature>
<gene>
    <name evidence="3" type="ORF">ENG92_04070</name>
</gene>
<dbReference type="Proteomes" id="UP000885822">
    <property type="component" value="Unassembled WGS sequence"/>
</dbReference>
<dbReference type="AlphaFoldDB" id="A0A831KC96"/>
<evidence type="ECO:0000259" key="2">
    <source>
        <dbReference type="SMART" id="SM00834"/>
    </source>
</evidence>
<protein>
    <submittedName>
        <fullName evidence="3">Zinc ribbon domain-containing protein</fullName>
    </submittedName>
</protein>
<dbReference type="SMART" id="SM00834">
    <property type="entry name" value="CxxC_CXXC_SSSS"/>
    <property type="match status" value="1"/>
</dbReference>
<organism evidence="3">
    <name type="scientific">Thiolapillus brandeum</name>
    <dbReference type="NCBI Taxonomy" id="1076588"/>
    <lineage>
        <taxon>Bacteria</taxon>
        <taxon>Pseudomonadati</taxon>
        <taxon>Pseudomonadota</taxon>
        <taxon>Gammaproteobacteria</taxon>
        <taxon>Chromatiales</taxon>
        <taxon>Sedimenticolaceae</taxon>
        <taxon>Thiolapillus</taxon>
    </lineage>
</organism>
<sequence length="88" mass="9356">MPFYEYRCGACEHEFEAMQKMSDAPLKECPECGKLELVKLISASGFRLKGGGWYETDFKSGKKKNLAESGKGKSSSGSGCGGGKCGCG</sequence>
<evidence type="ECO:0000313" key="3">
    <source>
        <dbReference type="EMBL" id="HDK38173.1"/>
    </source>
</evidence>
<dbReference type="Gene3D" id="2.20.28.30">
    <property type="entry name" value="RNA polymerase ii, chain L"/>
    <property type="match status" value="1"/>
</dbReference>
<dbReference type="InterPro" id="IPR013429">
    <property type="entry name" value="Regulatory_FmdB_Zinc_ribbon"/>
</dbReference>
<feature type="compositionally biased region" description="Gly residues" evidence="1">
    <location>
        <begin position="78"/>
        <end position="88"/>
    </location>
</feature>
<dbReference type="Pfam" id="PF09723">
    <property type="entry name" value="Zn_ribbon_8"/>
    <property type="match status" value="1"/>
</dbReference>
<proteinExistence type="predicted"/>
<name>A0A831KC96_9GAMM</name>
<accession>A0A831KC96</accession>